<name>A0A9W6T896_CANBO</name>
<keyword evidence="1" id="KW-0175">Coiled coil</keyword>
<keyword evidence="3" id="KW-0472">Membrane</keyword>
<keyword evidence="5" id="KW-1185">Reference proteome</keyword>
<keyword evidence="3" id="KW-0812">Transmembrane</keyword>
<feature type="region of interest" description="Disordered" evidence="2">
    <location>
        <begin position="222"/>
        <end position="270"/>
    </location>
</feature>
<dbReference type="Proteomes" id="UP001165120">
    <property type="component" value="Unassembled WGS sequence"/>
</dbReference>
<sequence>MNDVAVEVLYKDAKDKKTAEANTKTFLENLMALVNAKEEKKVEKTDSKSEKTEKTEKPSSTSKEKSSSSSTSDKADVIEIDWLGRKFLALLCRILVTIWKSESSYISFGKSYPIHWPSMLSVGLLVYLAGIISNSTSRPQNPMHNVASHSPAPMAQPAPGFIPPFFGYYQTPQPAAIPTTVGTIMEQAIEEDSILYRAGVTFVFICLFILFLTQTATGPPVIKESEKSKASSKDDSKIEAESKSDSGYEKEKEKEKEKEPKKEKEKEKEADKFELTRDKILEIYKRQNDKKVDDRDNAYEKIALQLKKEVSLHAKQQHQELEQTKLQLQRLEEHNAATTAAAEDIRRRQMAALQESRNFSLNMGIAGPSAQSFPQIQPRRNNYGQARRASTVEEIYINPQTDRKFVKVNKTNQGDRQTFEQSENRDPRED</sequence>
<feature type="region of interest" description="Disordered" evidence="2">
    <location>
        <begin position="38"/>
        <end position="70"/>
    </location>
</feature>
<organism evidence="4 5">
    <name type="scientific">Candida boidinii</name>
    <name type="common">Yeast</name>
    <dbReference type="NCBI Taxonomy" id="5477"/>
    <lineage>
        <taxon>Eukaryota</taxon>
        <taxon>Fungi</taxon>
        <taxon>Dikarya</taxon>
        <taxon>Ascomycota</taxon>
        <taxon>Saccharomycotina</taxon>
        <taxon>Pichiomycetes</taxon>
        <taxon>Pichiales</taxon>
        <taxon>Pichiaceae</taxon>
        <taxon>Ogataea</taxon>
        <taxon>Ogataea/Candida clade</taxon>
    </lineage>
</organism>
<evidence type="ECO:0000256" key="3">
    <source>
        <dbReference type="SAM" id="Phobius"/>
    </source>
</evidence>
<dbReference type="EMBL" id="BSXN01003699">
    <property type="protein sequence ID" value="GME79792.1"/>
    <property type="molecule type" value="Genomic_DNA"/>
</dbReference>
<evidence type="ECO:0000256" key="1">
    <source>
        <dbReference type="SAM" id="Coils"/>
    </source>
</evidence>
<protein>
    <submittedName>
        <fullName evidence="4">Unnamed protein product</fullName>
    </submittedName>
</protein>
<evidence type="ECO:0000256" key="2">
    <source>
        <dbReference type="SAM" id="MobiDB-lite"/>
    </source>
</evidence>
<feature type="coiled-coil region" evidence="1">
    <location>
        <begin position="314"/>
        <end position="348"/>
    </location>
</feature>
<feature type="compositionally biased region" description="Basic and acidic residues" evidence="2">
    <location>
        <begin position="223"/>
        <end position="270"/>
    </location>
</feature>
<evidence type="ECO:0000313" key="4">
    <source>
        <dbReference type="EMBL" id="GME79792.1"/>
    </source>
</evidence>
<feature type="region of interest" description="Disordered" evidence="2">
    <location>
        <begin position="399"/>
        <end position="430"/>
    </location>
</feature>
<feature type="transmembrane region" description="Helical" evidence="3">
    <location>
        <begin position="194"/>
        <end position="213"/>
    </location>
</feature>
<keyword evidence="3" id="KW-1133">Transmembrane helix</keyword>
<evidence type="ECO:0000313" key="5">
    <source>
        <dbReference type="Proteomes" id="UP001165120"/>
    </source>
</evidence>
<proteinExistence type="predicted"/>
<accession>A0A9W6T896</accession>
<feature type="transmembrane region" description="Helical" evidence="3">
    <location>
        <begin position="114"/>
        <end position="133"/>
    </location>
</feature>
<gene>
    <name evidence="4" type="ORF">Cboi02_000622400</name>
</gene>
<reference evidence="4" key="1">
    <citation type="submission" date="2023-04" db="EMBL/GenBank/DDBJ databases">
        <title>Candida boidinii NBRC 10035.</title>
        <authorList>
            <person name="Ichikawa N."/>
            <person name="Sato H."/>
            <person name="Tonouchi N."/>
        </authorList>
    </citation>
    <scope>NUCLEOTIDE SEQUENCE</scope>
    <source>
        <strain evidence="4">NBRC 10035</strain>
    </source>
</reference>
<feature type="compositionally biased region" description="Polar residues" evidence="2">
    <location>
        <begin position="409"/>
        <end position="421"/>
    </location>
</feature>
<comment type="caution">
    <text evidence="4">The sequence shown here is derived from an EMBL/GenBank/DDBJ whole genome shotgun (WGS) entry which is preliminary data.</text>
</comment>
<feature type="compositionally biased region" description="Basic and acidic residues" evidence="2">
    <location>
        <begin position="38"/>
        <end position="66"/>
    </location>
</feature>
<dbReference type="AlphaFoldDB" id="A0A9W6T896"/>